<evidence type="ECO:0000256" key="1">
    <source>
        <dbReference type="SAM" id="SignalP"/>
    </source>
</evidence>
<dbReference type="Proteomes" id="UP001484239">
    <property type="component" value="Unassembled WGS sequence"/>
</dbReference>
<feature type="signal peptide" evidence="1">
    <location>
        <begin position="1"/>
        <end position="24"/>
    </location>
</feature>
<organism evidence="2 3">
    <name type="scientific">Gaopeijia maritima</name>
    <dbReference type="NCBI Taxonomy" id="3119007"/>
    <lineage>
        <taxon>Bacteria</taxon>
        <taxon>Pseudomonadati</taxon>
        <taxon>Gemmatimonadota</taxon>
        <taxon>Longimicrobiia</taxon>
        <taxon>Gaopeijiales</taxon>
        <taxon>Gaopeijiaceae</taxon>
        <taxon>Gaopeijia</taxon>
    </lineage>
</organism>
<keyword evidence="3" id="KW-1185">Reference proteome</keyword>
<comment type="caution">
    <text evidence="2">The sequence shown here is derived from an EMBL/GenBank/DDBJ whole genome shotgun (WGS) entry which is preliminary data.</text>
</comment>
<proteinExistence type="predicted"/>
<gene>
    <name evidence="2" type="ORF">WI372_00105</name>
</gene>
<feature type="chain" id="PRO_5046867458" description="Outer membrane protein beta-barrel domain-containing protein" evidence="1">
    <location>
        <begin position="25"/>
        <end position="248"/>
    </location>
</feature>
<evidence type="ECO:0000313" key="3">
    <source>
        <dbReference type="Proteomes" id="UP001484239"/>
    </source>
</evidence>
<dbReference type="InterPro" id="IPR011250">
    <property type="entry name" value="OMP/PagP_B-barrel"/>
</dbReference>
<name>A0ABU9E3W0_9BACT</name>
<evidence type="ECO:0000313" key="2">
    <source>
        <dbReference type="EMBL" id="MEK9499377.1"/>
    </source>
</evidence>
<protein>
    <recommendedName>
        <fullName evidence="4">Outer membrane protein beta-barrel domain-containing protein</fullName>
    </recommendedName>
</protein>
<dbReference type="Gene3D" id="2.40.160.20">
    <property type="match status" value="1"/>
</dbReference>
<evidence type="ECO:0008006" key="4">
    <source>
        <dbReference type="Google" id="ProtNLM"/>
    </source>
</evidence>
<sequence>MKLRRTLLALASLGVAMAPAMASAQSNGDGFLFRAPKVQIGVRLGYAGAAAQSAVFDDAQNFFTLDRSDFGGGLFGAEIAVRVSERMDVALAFSNSSSRVLSEYRDWVGEDDLPIQQETTFTRQPFTASMKYYFADRGRSVSRFAWIPNRFAPYLGAGVGLMRYEFAQEGEFVDFVDYAIFPSRFESDGTAGTAHLLGGIETSITPRMVMNLEGRYEWASHDMGVDWQGYDPIDLSGFQVSVGLGVRF</sequence>
<dbReference type="EMBL" id="JBBHLI010000001">
    <property type="protein sequence ID" value="MEK9499377.1"/>
    <property type="molecule type" value="Genomic_DNA"/>
</dbReference>
<accession>A0ABU9E3W0</accession>
<reference evidence="2 3" key="1">
    <citation type="submission" date="2024-02" db="EMBL/GenBank/DDBJ databases">
        <title>A novel Gemmatimonadota bacterium.</title>
        <authorList>
            <person name="Du Z.-J."/>
            <person name="Ye Y.-Q."/>
        </authorList>
    </citation>
    <scope>NUCLEOTIDE SEQUENCE [LARGE SCALE GENOMIC DNA]</scope>
    <source>
        <strain evidence="2 3">DH-20</strain>
    </source>
</reference>
<keyword evidence="1" id="KW-0732">Signal</keyword>
<dbReference type="RefSeq" id="WP_405276021.1">
    <property type="nucleotide sequence ID" value="NZ_JBBHLI010000001.1"/>
</dbReference>
<dbReference type="SUPFAM" id="SSF56925">
    <property type="entry name" value="OMPA-like"/>
    <property type="match status" value="1"/>
</dbReference>